<organism evidence="1 2">
    <name type="scientific">Pisum sativum</name>
    <name type="common">Garden pea</name>
    <name type="synonym">Lathyrus oleraceus</name>
    <dbReference type="NCBI Taxonomy" id="3888"/>
    <lineage>
        <taxon>Eukaryota</taxon>
        <taxon>Viridiplantae</taxon>
        <taxon>Streptophyta</taxon>
        <taxon>Embryophyta</taxon>
        <taxon>Tracheophyta</taxon>
        <taxon>Spermatophyta</taxon>
        <taxon>Magnoliopsida</taxon>
        <taxon>eudicotyledons</taxon>
        <taxon>Gunneridae</taxon>
        <taxon>Pentapetalae</taxon>
        <taxon>rosids</taxon>
        <taxon>fabids</taxon>
        <taxon>Fabales</taxon>
        <taxon>Fabaceae</taxon>
        <taxon>Papilionoideae</taxon>
        <taxon>50 kb inversion clade</taxon>
        <taxon>NPAAA clade</taxon>
        <taxon>Hologalegina</taxon>
        <taxon>IRL clade</taxon>
        <taxon>Fabeae</taxon>
        <taxon>Lathyrus</taxon>
    </lineage>
</organism>
<evidence type="ECO:0000313" key="1">
    <source>
        <dbReference type="EMBL" id="KAI5384297.1"/>
    </source>
</evidence>
<evidence type="ECO:0000313" key="2">
    <source>
        <dbReference type="Proteomes" id="UP001058974"/>
    </source>
</evidence>
<comment type="caution">
    <text evidence="1">The sequence shown here is derived from an EMBL/GenBank/DDBJ whole genome shotgun (WGS) entry which is preliminary data.</text>
</comment>
<dbReference type="PANTHER" id="PTHR42648:SF31">
    <property type="entry name" value="RNA-DIRECTED DNA POLYMERASE"/>
    <property type="match status" value="1"/>
</dbReference>
<name>A0A9D4VIK4_PEA</name>
<dbReference type="InterPro" id="IPR012337">
    <property type="entry name" value="RNaseH-like_sf"/>
</dbReference>
<dbReference type="Gramene" id="Psat07G0134600-T1">
    <property type="protein sequence ID" value="KAI5384297.1"/>
    <property type="gene ID" value="KIW84_071346"/>
</dbReference>
<dbReference type="InterPro" id="IPR036397">
    <property type="entry name" value="RNaseH_sf"/>
</dbReference>
<dbReference type="SUPFAM" id="SSF53098">
    <property type="entry name" value="Ribonuclease H-like"/>
    <property type="match status" value="1"/>
</dbReference>
<dbReference type="Proteomes" id="UP001058974">
    <property type="component" value="Chromosome 7"/>
</dbReference>
<gene>
    <name evidence="1" type="ORF">KIW84_071346</name>
</gene>
<reference evidence="1 2" key="1">
    <citation type="journal article" date="2022" name="Nat. Genet.">
        <title>Improved pea reference genome and pan-genome highlight genomic features and evolutionary characteristics.</title>
        <authorList>
            <person name="Yang T."/>
            <person name="Liu R."/>
            <person name="Luo Y."/>
            <person name="Hu S."/>
            <person name="Wang D."/>
            <person name="Wang C."/>
            <person name="Pandey M.K."/>
            <person name="Ge S."/>
            <person name="Xu Q."/>
            <person name="Li N."/>
            <person name="Li G."/>
            <person name="Huang Y."/>
            <person name="Saxena R.K."/>
            <person name="Ji Y."/>
            <person name="Li M."/>
            <person name="Yan X."/>
            <person name="He Y."/>
            <person name="Liu Y."/>
            <person name="Wang X."/>
            <person name="Xiang C."/>
            <person name="Varshney R.K."/>
            <person name="Ding H."/>
            <person name="Gao S."/>
            <person name="Zong X."/>
        </authorList>
    </citation>
    <scope>NUCLEOTIDE SEQUENCE [LARGE SCALE GENOMIC DNA]</scope>
    <source>
        <strain evidence="1 2">cv. Zhongwan 6</strain>
    </source>
</reference>
<keyword evidence="2" id="KW-1185">Reference proteome</keyword>
<protein>
    <recommendedName>
        <fullName evidence="3">Integrase catalytic domain-containing protein</fullName>
    </recommendedName>
</protein>
<accession>A0A9D4VIK4</accession>
<proteinExistence type="predicted"/>
<sequence>MLCGDKVKKLGFYEPCVFDKSYRAKFNKGKQRTKGSLDYVYDDLWRTSRIPSHSGARYFMYVVDEYSGKLWIYIHRTKYEAFDNFKSWKTLVKNKSSMKVKRFRTDNCLEFF</sequence>
<dbReference type="EMBL" id="JAMSHJ010000007">
    <property type="protein sequence ID" value="KAI5384297.1"/>
    <property type="molecule type" value="Genomic_DNA"/>
</dbReference>
<dbReference type="AlphaFoldDB" id="A0A9D4VIK4"/>
<dbReference type="InterPro" id="IPR039537">
    <property type="entry name" value="Retrotran_Ty1/copia-like"/>
</dbReference>
<dbReference type="PANTHER" id="PTHR42648">
    <property type="entry name" value="TRANSPOSASE, PUTATIVE-RELATED"/>
    <property type="match status" value="1"/>
</dbReference>
<dbReference type="GO" id="GO:0003676">
    <property type="term" value="F:nucleic acid binding"/>
    <property type="evidence" value="ECO:0007669"/>
    <property type="project" value="InterPro"/>
</dbReference>
<dbReference type="Gene3D" id="3.30.420.10">
    <property type="entry name" value="Ribonuclease H-like superfamily/Ribonuclease H"/>
    <property type="match status" value="1"/>
</dbReference>
<evidence type="ECO:0008006" key="3">
    <source>
        <dbReference type="Google" id="ProtNLM"/>
    </source>
</evidence>